<feature type="compositionally biased region" description="Low complexity" evidence="5">
    <location>
        <begin position="179"/>
        <end position="195"/>
    </location>
</feature>
<feature type="region of interest" description="Disordered" evidence="5">
    <location>
        <begin position="1"/>
        <end position="122"/>
    </location>
</feature>
<comment type="caution">
    <text evidence="7">The sequence shown here is derived from an EMBL/GenBank/DDBJ whole genome shotgun (WGS) entry which is preliminary data.</text>
</comment>
<dbReference type="GO" id="GO:0003677">
    <property type="term" value="F:DNA binding"/>
    <property type="evidence" value="ECO:0007669"/>
    <property type="project" value="InterPro"/>
</dbReference>
<accession>A0A9D4UWQ4</accession>
<dbReference type="GO" id="GO:0016593">
    <property type="term" value="C:Cdc73/Paf1 complex"/>
    <property type="evidence" value="ECO:0007669"/>
    <property type="project" value="TreeGrafter"/>
</dbReference>
<evidence type="ECO:0000256" key="2">
    <source>
        <dbReference type="ARBA" id="ARBA00023015"/>
    </source>
</evidence>
<keyword evidence="3" id="KW-0804">Transcription</keyword>
<dbReference type="Pfam" id="PF03126">
    <property type="entry name" value="Plus-3"/>
    <property type="match status" value="1"/>
</dbReference>
<dbReference type="PROSITE" id="PS51360">
    <property type="entry name" value="PLUS3"/>
    <property type="match status" value="1"/>
</dbReference>
<dbReference type="FunFam" id="3.90.70.200:FF:000003">
    <property type="entry name" value="RNA polymerase-associated protein RTF1"/>
    <property type="match status" value="1"/>
</dbReference>
<evidence type="ECO:0000256" key="3">
    <source>
        <dbReference type="ARBA" id="ARBA00023163"/>
    </source>
</evidence>
<proteinExistence type="predicted"/>
<dbReference type="PANTHER" id="PTHR13115:SF8">
    <property type="entry name" value="RNA POLYMERASE-ASSOCIATED PROTEIN RTF1 HOMOLOG"/>
    <property type="match status" value="1"/>
</dbReference>
<reference evidence="7" key="1">
    <citation type="submission" date="2021-01" db="EMBL/GenBank/DDBJ databases">
        <title>Adiantum capillus-veneris genome.</title>
        <authorList>
            <person name="Fang Y."/>
            <person name="Liao Q."/>
        </authorList>
    </citation>
    <scope>NUCLEOTIDE SEQUENCE</scope>
    <source>
        <strain evidence="7">H3</strain>
        <tissue evidence="7">Leaf</tissue>
    </source>
</reference>
<feature type="region of interest" description="Disordered" evidence="5">
    <location>
        <begin position="140"/>
        <end position="271"/>
    </location>
</feature>
<protein>
    <recommendedName>
        <fullName evidence="6">Plus3 domain-containing protein</fullName>
    </recommendedName>
</protein>
<evidence type="ECO:0000313" key="7">
    <source>
        <dbReference type="EMBL" id="KAI5074928.1"/>
    </source>
</evidence>
<keyword evidence="2" id="KW-0805">Transcription regulation</keyword>
<gene>
    <name evidence="7" type="ORF">GOP47_0010889</name>
</gene>
<dbReference type="AlphaFoldDB" id="A0A9D4UWQ4"/>
<dbReference type="OrthoDB" id="166375at2759"/>
<dbReference type="InterPro" id="IPR004343">
    <property type="entry name" value="Plus-3_dom"/>
</dbReference>
<comment type="subcellular location">
    <subcellularLocation>
        <location evidence="1">Nucleus</location>
    </subcellularLocation>
</comment>
<dbReference type="Proteomes" id="UP000886520">
    <property type="component" value="Chromosome 10"/>
</dbReference>
<dbReference type="SMART" id="SM00719">
    <property type="entry name" value="Plus3"/>
    <property type="match status" value="1"/>
</dbReference>
<organism evidence="7 8">
    <name type="scientific">Adiantum capillus-veneris</name>
    <name type="common">Maidenhair fern</name>
    <dbReference type="NCBI Taxonomy" id="13818"/>
    <lineage>
        <taxon>Eukaryota</taxon>
        <taxon>Viridiplantae</taxon>
        <taxon>Streptophyta</taxon>
        <taxon>Embryophyta</taxon>
        <taxon>Tracheophyta</taxon>
        <taxon>Polypodiopsida</taxon>
        <taxon>Polypodiidae</taxon>
        <taxon>Polypodiales</taxon>
        <taxon>Pteridineae</taxon>
        <taxon>Pteridaceae</taxon>
        <taxon>Vittarioideae</taxon>
        <taxon>Adiantum</taxon>
    </lineage>
</organism>
<name>A0A9D4UWQ4_ADICA</name>
<evidence type="ECO:0000256" key="4">
    <source>
        <dbReference type="ARBA" id="ARBA00023242"/>
    </source>
</evidence>
<evidence type="ECO:0000259" key="6">
    <source>
        <dbReference type="PROSITE" id="PS51360"/>
    </source>
</evidence>
<dbReference type="EMBL" id="JABFUD020000010">
    <property type="protein sequence ID" value="KAI5074928.1"/>
    <property type="molecule type" value="Genomic_DNA"/>
</dbReference>
<feature type="compositionally biased region" description="Acidic residues" evidence="5">
    <location>
        <begin position="59"/>
        <end position="69"/>
    </location>
</feature>
<sequence>MADDSLDDELLAAVGRSSGGGSSRKPPASSRSSHKRGRHDLSSDEEDYDDEPSEFKQDSDDDDDGDDSEVDKAGASSGRKPPSGSKMPLKKRLDKDDDDDDASGDGYDTDLSFGSDLYKDEDDKEWLSKMSELDREMILHERSERRDNFLTRKRGAIRLKRDVGGSSGGGVKTKDHHQTPPSSSRMRSSTREFSTNAKKHALDKLVTARRQKDHDSGQRRNSSARKPSPPRRDESDDDSAPDNESGEEEEQAHRSYRSSKEGKSTDADDPTLEDICNVTIRRSKLAKWFLEPFFEDIIVGCFVRVGVGVKDNLSCYRLCQVKNIDARDPNKQYKFENRMTHKWLNLMWGDSEARWQMARISDQPPTQAEFEQWEKETKKSQGRNLKPTLLDISEKREAIAKLSNFVYSADCVKKMLHEKKMSSSRPSNVAAEKDRLLKELAIAESKDNQAEIERVQGKLKDLEAYAMQNQSKDSKAMALAQMNRRNRFENFKNASDLKPVSQAKAGEAGYDPFSRRWTRSQNYYARAIEAEAGEALNETEAATEAAREAAKDAGKLTDTQAPIIDTKVFSLHDFHLPISLAGIQKFGGAQGAHLAFIARKQRLEATCGVPVENSDGRRHLLTLTVNDYKRRRGLL</sequence>
<dbReference type="Gene3D" id="3.90.70.200">
    <property type="entry name" value="Plus-3 domain"/>
    <property type="match status" value="1"/>
</dbReference>
<evidence type="ECO:0000256" key="5">
    <source>
        <dbReference type="SAM" id="MobiDB-lite"/>
    </source>
</evidence>
<feature type="compositionally biased region" description="Acidic residues" evidence="5">
    <location>
        <begin position="43"/>
        <end position="52"/>
    </location>
</feature>
<dbReference type="InterPro" id="IPR036128">
    <property type="entry name" value="Plus3-like_sf"/>
</dbReference>
<keyword evidence="8" id="KW-1185">Reference proteome</keyword>
<dbReference type="GO" id="GO:1990269">
    <property type="term" value="F:RNA polymerase II C-terminal domain phosphoserine binding"/>
    <property type="evidence" value="ECO:0007669"/>
    <property type="project" value="TreeGrafter"/>
</dbReference>
<evidence type="ECO:0000313" key="8">
    <source>
        <dbReference type="Proteomes" id="UP000886520"/>
    </source>
</evidence>
<evidence type="ECO:0000256" key="1">
    <source>
        <dbReference type="ARBA" id="ARBA00004123"/>
    </source>
</evidence>
<dbReference type="PANTHER" id="PTHR13115">
    <property type="entry name" value="RNA POLYMERASE-ASSOCIATED PROTEIN RTF1 HOMOLOG"/>
    <property type="match status" value="1"/>
</dbReference>
<feature type="compositionally biased region" description="Basic residues" evidence="5">
    <location>
        <begin position="197"/>
        <end position="209"/>
    </location>
</feature>
<keyword evidence="4" id="KW-0539">Nucleus</keyword>
<feature type="compositionally biased region" description="Basic and acidic residues" evidence="5">
    <location>
        <begin position="140"/>
        <end position="150"/>
    </location>
</feature>
<dbReference type="SUPFAM" id="SSF159042">
    <property type="entry name" value="Plus3-like"/>
    <property type="match status" value="1"/>
</dbReference>
<feature type="compositionally biased region" description="Acidic residues" evidence="5">
    <location>
        <begin position="1"/>
        <end position="10"/>
    </location>
</feature>
<feature type="compositionally biased region" description="Acidic residues" evidence="5">
    <location>
        <begin position="235"/>
        <end position="250"/>
    </location>
</feature>
<feature type="domain" description="Plus3" evidence="6">
    <location>
        <begin position="269"/>
        <end position="404"/>
    </location>
</feature>